<keyword evidence="2" id="KW-1185">Reference proteome</keyword>
<comment type="caution">
    <text evidence="1">The sequence shown here is derived from an EMBL/GenBank/DDBJ whole genome shotgun (WGS) entry which is preliminary data.</text>
</comment>
<name>A0A495W7L0_9PSEU</name>
<dbReference type="InterPro" id="IPR045596">
    <property type="entry name" value="DUF6459"/>
</dbReference>
<proteinExistence type="predicted"/>
<dbReference type="Pfam" id="PF20060">
    <property type="entry name" value="DUF6459"/>
    <property type="match status" value="1"/>
</dbReference>
<evidence type="ECO:0000313" key="2">
    <source>
        <dbReference type="Proteomes" id="UP000282084"/>
    </source>
</evidence>
<gene>
    <name evidence="1" type="ORF">C8E97_6179</name>
</gene>
<dbReference type="AlphaFoldDB" id="A0A495W7L0"/>
<dbReference type="EMBL" id="RBXO01000001">
    <property type="protein sequence ID" value="RKT57459.1"/>
    <property type="molecule type" value="Genomic_DNA"/>
</dbReference>
<dbReference type="OrthoDB" id="3692215at2"/>
<sequence length="114" mass="12501">MSSPTRVLRVRRPVDHRAVTARRLLTAVVEAVDGRRPLTQLRGVLTAGTAAEVGRAVAAGEGVRLDGVRLCRVTHEVTELAGVVVTRRGKVRAVAARMEWAGDRWRCTEFHLLP</sequence>
<organism evidence="1 2">
    <name type="scientific">Saccharothrix australiensis</name>
    <dbReference type="NCBI Taxonomy" id="2072"/>
    <lineage>
        <taxon>Bacteria</taxon>
        <taxon>Bacillati</taxon>
        <taxon>Actinomycetota</taxon>
        <taxon>Actinomycetes</taxon>
        <taxon>Pseudonocardiales</taxon>
        <taxon>Pseudonocardiaceae</taxon>
        <taxon>Saccharothrix</taxon>
    </lineage>
</organism>
<dbReference type="RefSeq" id="WP_147455277.1">
    <property type="nucleotide sequence ID" value="NZ_RBXO01000001.1"/>
</dbReference>
<protein>
    <submittedName>
        <fullName evidence="1">Uncharacterized protein</fullName>
    </submittedName>
</protein>
<dbReference type="Proteomes" id="UP000282084">
    <property type="component" value="Unassembled WGS sequence"/>
</dbReference>
<reference evidence="1 2" key="1">
    <citation type="submission" date="2018-10" db="EMBL/GenBank/DDBJ databases">
        <title>Sequencing the genomes of 1000 actinobacteria strains.</title>
        <authorList>
            <person name="Klenk H.-P."/>
        </authorList>
    </citation>
    <scope>NUCLEOTIDE SEQUENCE [LARGE SCALE GENOMIC DNA]</scope>
    <source>
        <strain evidence="1 2">DSM 43800</strain>
    </source>
</reference>
<evidence type="ECO:0000313" key="1">
    <source>
        <dbReference type="EMBL" id="RKT57459.1"/>
    </source>
</evidence>
<accession>A0A495W7L0</accession>